<dbReference type="InterPro" id="IPR006311">
    <property type="entry name" value="TAT_signal"/>
</dbReference>
<dbReference type="EMBL" id="SACN01000002">
    <property type="protein sequence ID" value="RVT91083.1"/>
    <property type="molecule type" value="Genomic_DNA"/>
</dbReference>
<dbReference type="GO" id="GO:0004721">
    <property type="term" value="F:phosphoprotein phosphatase activity"/>
    <property type="evidence" value="ECO:0007669"/>
    <property type="project" value="InterPro"/>
</dbReference>
<sequence length="290" mass="30977">MAIDIARRGALIGLGLLALAGAPAVAAGPAPVAAEAAAKERLLPLEGGQNFRDLGGYRTADGRTVKWGVLYRSGVMNGLTAKDFSYLSSRHLRTVVDLRSTSERTREPVAWPKENATVVLTRDYAMDNGALGALLAKPGINAADVRANMATGYRSIPNEFAPQFRMLVNELLADQAPLAFNCSAGKDRTGVGAAILLSILGVPRETVIQDYLLSNQYFRPKAPASDDPAMAAFRNLPPDAIKALMGVDRTYIEAAFATMDAYPGGIDGYYKEKLGLDATKIAALRAEYLE</sequence>
<organism evidence="3 4">
    <name type="scientific">Sphingomonas crocodyli</name>
    <dbReference type="NCBI Taxonomy" id="1979270"/>
    <lineage>
        <taxon>Bacteria</taxon>
        <taxon>Pseudomonadati</taxon>
        <taxon>Pseudomonadota</taxon>
        <taxon>Alphaproteobacteria</taxon>
        <taxon>Sphingomonadales</taxon>
        <taxon>Sphingomonadaceae</taxon>
        <taxon>Sphingomonas</taxon>
    </lineage>
</organism>
<dbReference type="Pfam" id="PF13350">
    <property type="entry name" value="Y_phosphatase3"/>
    <property type="match status" value="1"/>
</dbReference>
<dbReference type="PROSITE" id="PS51318">
    <property type="entry name" value="TAT"/>
    <property type="match status" value="1"/>
</dbReference>
<dbReference type="RefSeq" id="WP_127745098.1">
    <property type="nucleotide sequence ID" value="NZ_SACN01000002.1"/>
</dbReference>
<proteinExistence type="inferred from homology"/>
<evidence type="ECO:0000256" key="1">
    <source>
        <dbReference type="ARBA" id="ARBA00009580"/>
    </source>
</evidence>
<dbReference type="PANTHER" id="PTHR31126">
    <property type="entry name" value="TYROSINE-PROTEIN PHOSPHATASE"/>
    <property type="match status" value="1"/>
</dbReference>
<keyword evidence="2" id="KW-0732">Signal</keyword>
<dbReference type="PANTHER" id="PTHR31126:SF1">
    <property type="entry name" value="TYROSINE SPECIFIC PROTEIN PHOSPHATASES DOMAIN-CONTAINING PROTEIN"/>
    <property type="match status" value="1"/>
</dbReference>
<feature type="signal peptide" evidence="2">
    <location>
        <begin position="1"/>
        <end position="26"/>
    </location>
</feature>
<dbReference type="OrthoDB" id="1188001at2"/>
<evidence type="ECO:0000313" key="4">
    <source>
        <dbReference type="Proteomes" id="UP000282971"/>
    </source>
</evidence>
<dbReference type="InterPro" id="IPR029021">
    <property type="entry name" value="Prot-tyrosine_phosphatase-like"/>
</dbReference>
<reference evidence="3 4" key="1">
    <citation type="submission" date="2019-01" db="EMBL/GenBank/DDBJ databases">
        <authorList>
            <person name="Chen W.-M."/>
        </authorList>
    </citation>
    <scope>NUCLEOTIDE SEQUENCE [LARGE SCALE GENOMIC DNA]</scope>
    <source>
        <strain evidence="3 4">CCP-7</strain>
    </source>
</reference>
<comment type="similarity">
    <text evidence="1">Belongs to the protein-tyrosine phosphatase family.</text>
</comment>
<dbReference type="AlphaFoldDB" id="A0A437M0F4"/>
<name>A0A437M0F4_9SPHN</name>
<protein>
    <submittedName>
        <fullName evidence="3">Tyrosine-protein phosphatase</fullName>
    </submittedName>
</protein>
<dbReference type="Proteomes" id="UP000282971">
    <property type="component" value="Unassembled WGS sequence"/>
</dbReference>
<comment type="caution">
    <text evidence="3">The sequence shown here is derived from an EMBL/GenBank/DDBJ whole genome shotgun (WGS) entry which is preliminary data.</text>
</comment>
<dbReference type="SUPFAM" id="SSF52799">
    <property type="entry name" value="(Phosphotyrosine protein) phosphatases II"/>
    <property type="match status" value="1"/>
</dbReference>
<feature type="chain" id="PRO_5019265996" evidence="2">
    <location>
        <begin position="27"/>
        <end position="290"/>
    </location>
</feature>
<dbReference type="InterPro" id="IPR026893">
    <property type="entry name" value="Tyr/Ser_Pase_IphP-type"/>
</dbReference>
<evidence type="ECO:0000256" key="2">
    <source>
        <dbReference type="SAM" id="SignalP"/>
    </source>
</evidence>
<evidence type="ECO:0000313" key="3">
    <source>
        <dbReference type="EMBL" id="RVT91083.1"/>
    </source>
</evidence>
<dbReference type="Gene3D" id="3.90.190.10">
    <property type="entry name" value="Protein tyrosine phosphatase superfamily"/>
    <property type="match status" value="1"/>
</dbReference>
<keyword evidence="4" id="KW-1185">Reference proteome</keyword>
<accession>A0A437M0F4</accession>
<gene>
    <name evidence="3" type="ORF">EOD43_16280</name>
</gene>